<feature type="non-terminal residue" evidence="1">
    <location>
        <position position="1"/>
    </location>
</feature>
<organism evidence="1">
    <name type="scientific">marine sediment metagenome</name>
    <dbReference type="NCBI Taxonomy" id="412755"/>
    <lineage>
        <taxon>unclassified sequences</taxon>
        <taxon>metagenomes</taxon>
        <taxon>ecological metagenomes</taxon>
    </lineage>
</organism>
<gene>
    <name evidence="1" type="ORF">S06H3_43617</name>
</gene>
<protein>
    <submittedName>
        <fullName evidence="1">Uncharacterized protein</fullName>
    </submittedName>
</protein>
<evidence type="ECO:0000313" key="1">
    <source>
        <dbReference type="EMBL" id="GAI33572.1"/>
    </source>
</evidence>
<accession>X1MPK7</accession>
<name>X1MPK7_9ZZZZ</name>
<dbReference type="AlphaFoldDB" id="X1MPK7"/>
<proteinExistence type="predicted"/>
<comment type="caution">
    <text evidence="1">The sequence shown here is derived from an EMBL/GenBank/DDBJ whole genome shotgun (WGS) entry which is preliminary data.</text>
</comment>
<reference evidence="1" key="1">
    <citation type="journal article" date="2014" name="Front. Microbiol.">
        <title>High frequency of phylogenetically diverse reductive dehalogenase-homologous genes in deep subseafloor sedimentary metagenomes.</title>
        <authorList>
            <person name="Kawai M."/>
            <person name="Futagami T."/>
            <person name="Toyoda A."/>
            <person name="Takaki Y."/>
            <person name="Nishi S."/>
            <person name="Hori S."/>
            <person name="Arai W."/>
            <person name="Tsubouchi T."/>
            <person name="Morono Y."/>
            <person name="Uchiyama I."/>
            <person name="Ito T."/>
            <person name="Fujiyama A."/>
            <person name="Inagaki F."/>
            <person name="Takami H."/>
        </authorList>
    </citation>
    <scope>NUCLEOTIDE SEQUENCE</scope>
    <source>
        <strain evidence="1">Expedition CK06-06</strain>
    </source>
</reference>
<dbReference type="EMBL" id="BARV01027068">
    <property type="protein sequence ID" value="GAI33572.1"/>
    <property type="molecule type" value="Genomic_DNA"/>
</dbReference>
<sequence length="47" mass="5471">GITERKTLDLSKIEIMDKKENCIVATNYIKTIINLNYPVYIIEKKLS</sequence>